<proteinExistence type="predicted"/>
<dbReference type="InterPro" id="IPR036047">
    <property type="entry name" value="F-box-like_dom_sf"/>
</dbReference>
<comment type="caution">
    <text evidence="3">The sequence shown here is derived from an EMBL/GenBank/DDBJ whole genome shotgun (WGS) entry which is preliminary data.</text>
</comment>
<organism evidence="3 4">
    <name type="scientific">Clonostachys chloroleuca</name>
    <dbReference type="NCBI Taxonomy" id="1926264"/>
    <lineage>
        <taxon>Eukaryota</taxon>
        <taxon>Fungi</taxon>
        <taxon>Dikarya</taxon>
        <taxon>Ascomycota</taxon>
        <taxon>Pezizomycotina</taxon>
        <taxon>Sordariomycetes</taxon>
        <taxon>Hypocreomycetidae</taxon>
        <taxon>Hypocreales</taxon>
        <taxon>Bionectriaceae</taxon>
        <taxon>Clonostachys</taxon>
    </lineage>
</organism>
<evidence type="ECO:0000313" key="3">
    <source>
        <dbReference type="EMBL" id="CAI6049155.1"/>
    </source>
</evidence>
<name>A0AA35LSG6_9HYPO</name>
<feature type="chain" id="PRO_5041251302" description="F-box domain-containing protein" evidence="1">
    <location>
        <begin position="21"/>
        <end position="179"/>
    </location>
</feature>
<evidence type="ECO:0000256" key="1">
    <source>
        <dbReference type="SAM" id="SignalP"/>
    </source>
</evidence>
<protein>
    <recommendedName>
        <fullName evidence="2">F-box domain-containing protein</fullName>
    </recommendedName>
</protein>
<evidence type="ECO:0000259" key="2">
    <source>
        <dbReference type="PROSITE" id="PS50181"/>
    </source>
</evidence>
<keyword evidence="4" id="KW-1185">Reference proteome</keyword>
<feature type="signal peptide" evidence="1">
    <location>
        <begin position="1"/>
        <end position="20"/>
    </location>
</feature>
<accession>A0AA35LSG6</accession>
<evidence type="ECO:0000313" key="4">
    <source>
        <dbReference type="Proteomes" id="UP001160390"/>
    </source>
</evidence>
<dbReference type="Pfam" id="PF00646">
    <property type="entry name" value="F-box"/>
    <property type="match status" value="1"/>
</dbReference>
<dbReference type="InterPro" id="IPR001810">
    <property type="entry name" value="F-box_dom"/>
</dbReference>
<gene>
    <name evidence="3" type="ORF">CCHLO57077_00016572</name>
</gene>
<feature type="domain" description="F-box" evidence="2">
    <location>
        <begin position="1"/>
        <end position="46"/>
    </location>
</feature>
<dbReference type="SUPFAM" id="SSF81383">
    <property type="entry name" value="F-box domain"/>
    <property type="match status" value="1"/>
</dbReference>
<dbReference type="Proteomes" id="UP001160390">
    <property type="component" value="Unassembled WGS sequence"/>
</dbReference>
<dbReference type="PROSITE" id="PS50181">
    <property type="entry name" value="FBOX"/>
    <property type="match status" value="1"/>
</dbReference>
<keyword evidence="1" id="KW-0732">Signal</keyword>
<dbReference type="EMBL" id="CABFNP030000586">
    <property type="protein sequence ID" value="CAI6049155.1"/>
    <property type="molecule type" value="Genomic_DNA"/>
</dbReference>
<dbReference type="AlphaFoldDB" id="A0AA35LSG6"/>
<dbReference type="CDD" id="cd09917">
    <property type="entry name" value="F-box_SF"/>
    <property type="match status" value="1"/>
</dbReference>
<feature type="non-terminal residue" evidence="3">
    <location>
        <position position="179"/>
    </location>
</feature>
<reference evidence="3" key="1">
    <citation type="submission" date="2023-01" db="EMBL/GenBank/DDBJ databases">
        <authorList>
            <person name="Piombo E."/>
        </authorList>
    </citation>
    <scope>NUCLEOTIDE SEQUENCE</scope>
</reference>
<sequence>MKLSNLPTVILLCIMGFLEIEDQFNLGLCCKHLHFFLDDKICRENLLNYAPFSVNPGSDARSWRSLVKRIIAVKTARPWLLSAIAVCRSFIYNDGVVVYCVEQSIRTLHLQGSVTEEIAIDVRRMLQATQLDGFRLEGLTLLHYSRGFVSCLLQVRGENTQYWLLSCHAEREIFQTYEL</sequence>